<organism evidence="3 4">
    <name type="scientific">Paenibacillus glucanolyticus</name>
    <dbReference type="NCBI Taxonomy" id="59843"/>
    <lineage>
        <taxon>Bacteria</taxon>
        <taxon>Bacillati</taxon>
        <taxon>Bacillota</taxon>
        <taxon>Bacilli</taxon>
        <taxon>Bacillales</taxon>
        <taxon>Paenibacillaceae</taxon>
        <taxon>Paenibacillus</taxon>
    </lineage>
</organism>
<evidence type="ECO:0000259" key="1">
    <source>
        <dbReference type="Pfam" id="PF12773"/>
    </source>
</evidence>
<dbReference type="EMBL" id="LWMH01000001">
    <property type="protein sequence ID" value="KZS47479.1"/>
    <property type="molecule type" value="Genomic_DNA"/>
</dbReference>
<feature type="domain" description="DZANK-type" evidence="1">
    <location>
        <begin position="304"/>
        <end position="357"/>
    </location>
</feature>
<dbReference type="OrthoDB" id="9764015at2"/>
<dbReference type="STRING" id="59843.A3958_16250"/>
<dbReference type="InterPro" id="IPR033880">
    <property type="entry name" value="SPFH_YdjI"/>
</dbReference>
<dbReference type="Pfam" id="PF13421">
    <property type="entry name" value="Band_7_1"/>
    <property type="match status" value="1"/>
</dbReference>
<proteinExistence type="predicted"/>
<dbReference type="InterPro" id="IPR036013">
    <property type="entry name" value="Band_7/SPFH_dom_sf"/>
</dbReference>
<dbReference type="Proteomes" id="UP000076796">
    <property type="component" value="Unassembled WGS sequence"/>
</dbReference>
<sequence>MAIIEVVKYEGPPDVFAWRYPNQELGTWTQLIVHETQEAILYKGGQALDSFSAGRHTLSTANIPILSNIINIPFGGKSPFTAEVWFVNKLRSLDVKWGTSSPIQLQDPKYNIIVSLRAFGQFGVQISDPRKFLATMVGTLPTFDQSTLVKYYRGVLMSNITEIISSYIVHKKISVVEINAYIAEISKHIMEAIAVSFEEMGITLLNFYVDSINIPENDPAAIRIKEALAKKAEMDIIGYTYHQERTFNTLEGAAKNPGSPAAVMGTGLGMGLGMVGPMYETVGQMFESSRVREKKDIQVIQKACAKCGTLNGEESRFCSGCGHSILTKPEEQTVKTIPCSDCGQPLPPNAKFCLHCGDPYHACPKCGHDHPAGAVKCPDCGALLPMPCRECGELVDAEAKFCPSCGSSQVLACPGCNHEIKPGQKFCMECGHKLTWNESEGRE</sequence>
<keyword evidence="4" id="KW-1185">Reference proteome</keyword>
<feature type="domain" description="DZANK-type" evidence="1">
    <location>
        <begin position="363"/>
        <end position="406"/>
    </location>
</feature>
<dbReference type="RefSeq" id="WP_063478867.1">
    <property type="nucleotide sequence ID" value="NZ_CP147845.1"/>
</dbReference>
<dbReference type="InterPro" id="IPR025874">
    <property type="entry name" value="DZR"/>
</dbReference>
<evidence type="ECO:0000259" key="2">
    <source>
        <dbReference type="Pfam" id="PF13421"/>
    </source>
</evidence>
<gene>
    <name evidence="3" type="ORF">AWU65_16850</name>
</gene>
<evidence type="ECO:0000313" key="4">
    <source>
        <dbReference type="Proteomes" id="UP000076796"/>
    </source>
</evidence>
<dbReference type="Pfam" id="PF12773">
    <property type="entry name" value="DZR"/>
    <property type="match status" value="2"/>
</dbReference>
<name>A0A163KSD8_9BACL</name>
<dbReference type="PANTHER" id="PTHR37826:SF2">
    <property type="entry name" value="ZINC-RIBBON DOMAIN-CONTAINING PROTEIN"/>
    <property type="match status" value="1"/>
</dbReference>
<dbReference type="SUPFAM" id="SSF117892">
    <property type="entry name" value="Band 7/SPFH domain"/>
    <property type="match status" value="1"/>
</dbReference>
<comment type="caution">
    <text evidence="3">The sequence shown here is derived from an EMBL/GenBank/DDBJ whole genome shotgun (WGS) entry which is preliminary data.</text>
</comment>
<dbReference type="GeneID" id="97557101"/>
<evidence type="ECO:0000313" key="3">
    <source>
        <dbReference type="EMBL" id="KZS47479.1"/>
    </source>
</evidence>
<reference evidence="3" key="1">
    <citation type="journal article" date="2016" name="Genome Announc.">
        <title>Draft genomes of two strains of Paenibacillus glucanolyticus with capability to degrade lignocellulose.</title>
        <authorList>
            <person name="Mathews S.L."/>
            <person name="Pawlak J."/>
            <person name="Grunden A.M."/>
        </authorList>
    </citation>
    <scope>NUCLEOTIDE SEQUENCE [LARGE SCALE GENOMIC DNA]</scope>
    <source>
        <strain evidence="3">SLM1</strain>
    </source>
</reference>
<dbReference type="CDD" id="cd03408">
    <property type="entry name" value="SPFH_like_u1"/>
    <property type="match status" value="1"/>
</dbReference>
<dbReference type="PANTHER" id="PTHR37826">
    <property type="entry name" value="FLOTILLIN BAND_7_5 DOMAIN PROTEIN"/>
    <property type="match status" value="1"/>
</dbReference>
<dbReference type="AlphaFoldDB" id="A0A163KSD8"/>
<feature type="domain" description="SPFH" evidence="2">
    <location>
        <begin position="18"/>
        <end position="231"/>
    </location>
</feature>
<protein>
    <submittedName>
        <fullName evidence="3">Antifreeze protein type I</fullName>
    </submittedName>
</protein>
<accession>A0A163KSD8</accession>